<dbReference type="EMBL" id="BARW01026586">
    <property type="protein sequence ID" value="GAJ07074.1"/>
    <property type="molecule type" value="Genomic_DNA"/>
</dbReference>
<comment type="caution">
    <text evidence="1">The sequence shown here is derived from an EMBL/GenBank/DDBJ whole genome shotgun (WGS) entry which is preliminary data.</text>
</comment>
<dbReference type="AlphaFoldDB" id="X1TPA4"/>
<organism evidence="1">
    <name type="scientific">marine sediment metagenome</name>
    <dbReference type="NCBI Taxonomy" id="412755"/>
    <lineage>
        <taxon>unclassified sequences</taxon>
        <taxon>metagenomes</taxon>
        <taxon>ecological metagenomes</taxon>
    </lineage>
</organism>
<proteinExistence type="predicted"/>
<dbReference type="Gene3D" id="3.80.30.30">
    <property type="match status" value="1"/>
</dbReference>
<evidence type="ECO:0008006" key="2">
    <source>
        <dbReference type="Google" id="ProtNLM"/>
    </source>
</evidence>
<protein>
    <recommendedName>
        <fullName evidence="2">Radical SAM protein</fullName>
    </recommendedName>
</protein>
<reference evidence="1" key="1">
    <citation type="journal article" date="2014" name="Front. Microbiol.">
        <title>High frequency of phylogenetically diverse reductive dehalogenase-homologous genes in deep subseafloor sedimentary metagenomes.</title>
        <authorList>
            <person name="Kawai M."/>
            <person name="Futagami T."/>
            <person name="Toyoda A."/>
            <person name="Takaki Y."/>
            <person name="Nishi S."/>
            <person name="Hori S."/>
            <person name="Arai W."/>
            <person name="Tsubouchi T."/>
            <person name="Morono Y."/>
            <person name="Uchiyama I."/>
            <person name="Ito T."/>
            <person name="Fujiyama A."/>
            <person name="Inagaki F."/>
            <person name="Takami H."/>
        </authorList>
    </citation>
    <scope>NUCLEOTIDE SEQUENCE</scope>
    <source>
        <strain evidence="1">Expedition CK06-06</strain>
    </source>
</reference>
<evidence type="ECO:0000313" key="1">
    <source>
        <dbReference type="EMBL" id="GAJ07074.1"/>
    </source>
</evidence>
<accession>X1TPA4</accession>
<name>X1TPA4_9ZZZZ</name>
<gene>
    <name evidence="1" type="ORF">S12H4_43329</name>
</gene>
<feature type="non-terminal residue" evidence="1">
    <location>
        <position position="1"/>
    </location>
</feature>
<sequence length="106" mass="12200">TLLSQEDSQIWEPGAALPAERMGNLRQAHELGLETWVSCEPVIYPEATFELIKLTAPFVDHYKVGTLNYHPHGKTIDWCKFAKDVIAILEGYGCKYYIKNDLRRYL</sequence>